<name>A0A183J4T1_9BILA</name>
<dbReference type="EMBL" id="UZAM01014710">
    <property type="protein sequence ID" value="VDP35306.1"/>
    <property type="molecule type" value="Genomic_DNA"/>
</dbReference>
<accession>A0A183J4T1</accession>
<gene>
    <name evidence="1" type="ORF">SBAD_LOCUS10879</name>
</gene>
<evidence type="ECO:0000313" key="3">
    <source>
        <dbReference type="WBParaSite" id="SBAD_0001125501-mRNA-1"/>
    </source>
</evidence>
<evidence type="ECO:0000313" key="1">
    <source>
        <dbReference type="EMBL" id="VDP35306.1"/>
    </source>
</evidence>
<evidence type="ECO:0000313" key="2">
    <source>
        <dbReference type="Proteomes" id="UP000270296"/>
    </source>
</evidence>
<proteinExistence type="predicted"/>
<dbReference type="WBParaSite" id="SBAD_0001125501-mRNA-1">
    <property type="protein sequence ID" value="SBAD_0001125501-mRNA-1"/>
    <property type="gene ID" value="SBAD_0001125501"/>
</dbReference>
<reference evidence="1 2" key="2">
    <citation type="submission" date="2018-11" db="EMBL/GenBank/DDBJ databases">
        <authorList>
            <consortium name="Pathogen Informatics"/>
        </authorList>
    </citation>
    <scope>NUCLEOTIDE SEQUENCE [LARGE SCALE GENOMIC DNA]</scope>
</reference>
<reference evidence="3" key="1">
    <citation type="submission" date="2016-06" db="UniProtKB">
        <authorList>
            <consortium name="WormBaseParasite"/>
        </authorList>
    </citation>
    <scope>IDENTIFICATION</scope>
</reference>
<keyword evidence="2" id="KW-1185">Reference proteome</keyword>
<protein>
    <submittedName>
        <fullName evidence="1 3">Uncharacterized protein</fullName>
    </submittedName>
</protein>
<dbReference type="AlphaFoldDB" id="A0A183J4T1"/>
<organism evidence="3">
    <name type="scientific">Soboliphyme baturini</name>
    <dbReference type="NCBI Taxonomy" id="241478"/>
    <lineage>
        <taxon>Eukaryota</taxon>
        <taxon>Metazoa</taxon>
        <taxon>Ecdysozoa</taxon>
        <taxon>Nematoda</taxon>
        <taxon>Enoplea</taxon>
        <taxon>Dorylaimia</taxon>
        <taxon>Dioctophymatida</taxon>
        <taxon>Dioctophymatoidea</taxon>
        <taxon>Soboliphymatidae</taxon>
        <taxon>Soboliphyme</taxon>
    </lineage>
</organism>
<sequence length="80" mass="9245">MKRSTEFNALPSDIDKKCLRPWIFTETLTLKMHAKRNNVKQSNRIESNRITDPVAVFIRLLVCAITVLRRFVWAASGETP</sequence>
<dbReference type="Proteomes" id="UP000270296">
    <property type="component" value="Unassembled WGS sequence"/>
</dbReference>